<evidence type="ECO:0000256" key="2">
    <source>
        <dbReference type="PROSITE-ProRule" id="PRU00335"/>
    </source>
</evidence>
<gene>
    <name evidence="5" type="ORF">Q7514_25940</name>
</gene>
<feature type="DNA-binding region" description="H-T-H motif" evidence="2">
    <location>
        <begin position="50"/>
        <end position="69"/>
    </location>
</feature>
<sequence length="247" mass="26919">MKPETGVAKDSKSMQDSNTLRPVDGSKTRLLLISAAEKLVAENGPEGVSSRQIAAAAGQTNNYAVQYHFGSKEGLLDAVFAHRLQRVDAVRAELFDTVSSSGGEPSVRRWLDVLLLPLANEVTAPESRYVSFLARVFLYRFNEIPLWFGGGERPISPIAIRAAEMIRAQISYVPEAVRNRRIHVVLAQCLLALASFEQQLANGETPDLPFDVFVTDLLDTAAQGLATPLSEATASALRAHETRLETS</sequence>
<evidence type="ECO:0000256" key="3">
    <source>
        <dbReference type="SAM" id="MobiDB-lite"/>
    </source>
</evidence>
<feature type="compositionally biased region" description="Basic and acidic residues" evidence="3">
    <location>
        <begin position="1"/>
        <end position="13"/>
    </location>
</feature>
<evidence type="ECO:0000313" key="5">
    <source>
        <dbReference type="EMBL" id="MEE2060969.1"/>
    </source>
</evidence>
<dbReference type="PANTHER" id="PTHR30055:SF219">
    <property type="entry name" value="TRANSCRIPTIONAL REGULATORY PROTEIN"/>
    <property type="match status" value="1"/>
</dbReference>
<protein>
    <submittedName>
        <fullName evidence="5">TetR family transcriptional regulator</fullName>
    </submittedName>
</protein>
<keyword evidence="6" id="KW-1185">Reference proteome</keyword>
<evidence type="ECO:0000256" key="1">
    <source>
        <dbReference type="ARBA" id="ARBA00023125"/>
    </source>
</evidence>
<dbReference type="InterPro" id="IPR009057">
    <property type="entry name" value="Homeodomain-like_sf"/>
</dbReference>
<feature type="domain" description="HTH tetR-type" evidence="4">
    <location>
        <begin position="26"/>
        <end position="87"/>
    </location>
</feature>
<dbReference type="Proteomes" id="UP001336020">
    <property type="component" value="Unassembled WGS sequence"/>
</dbReference>
<dbReference type="InterPro" id="IPR001647">
    <property type="entry name" value="HTH_TetR"/>
</dbReference>
<comment type="caution">
    <text evidence="5">The sequence shown here is derived from an EMBL/GenBank/DDBJ whole genome shotgun (WGS) entry which is preliminary data.</text>
</comment>
<name>A0ABU7LHC2_9NOCA</name>
<dbReference type="EMBL" id="JAUTXY010000015">
    <property type="protein sequence ID" value="MEE2060969.1"/>
    <property type="molecule type" value="Genomic_DNA"/>
</dbReference>
<dbReference type="Gene3D" id="1.10.357.10">
    <property type="entry name" value="Tetracycline Repressor, domain 2"/>
    <property type="match status" value="1"/>
</dbReference>
<reference evidence="5 6" key="1">
    <citation type="submission" date="2023-07" db="EMBL/GenBank/DDBJ databases">
        <authorList>
            <person name="Girao M."/>
            <person name="Carvalho M.F."/>
        </authorList>
    </citation>
    <scope>NUCLEOTIDE SEQUENCE [LARGE SCALE GENOMIC DNA]</scope>
    <source>
        <strain evidence="5 6">YIM65754</strain>
    </source>
</reference>
<evidence type="ECO:0000259" key="4">
    <source>
        <dbReference type="PROSITE" id="PS50977"/>
    </source>
</evidence>
<dbReference type="InterPro" id="IPR050109">
    <property type="entry name" value="HTH-type_TetR-like_transc_reg"/>
</dbReference>
<dbReference type="PROSITE" id="PS50977">
    <property type="entry name" value="HTH_TETR_2"/>
    <property type="match status" value="1"/>
</dbReference>
<dbReference type="Pfam" id="PF00440">
    <property type="entry name" value="TetR_N"/>
    <property type="match status" value="1"/>
</dbReference>
<feature type="region of interest" description="Disordered" evidence="3">
    <location>
        <begin position="1"/>
        <end position="22"/>
    </location>
</feature>
<dbReference type="RefSeq" id="WP_330136141.1">
    <property type="nucleotide sequence ID" value="NZ_JAUTXY010000015.1"/>
</dbReference>
<accession>A0ABU7LHC2</accession>
<evidence type="ECO:0000313" key="6">
    <source>
        <dbReference type="Proteomes" id="UP001336020"/>
    </source>
</evidence>
<keyword evidence="1 2" id="KW-0238">DNA-binding</keyword>
<dbReference type="SUPFAM" id="SSF46689">
    <property type="entry name" value="Homeodomain-like"/>
    <property type="match status" value="1"/>
</dbReference>
<proteinExistence type="predicted"/>
<dbReference type="PANTHER" id="PTHR30055">
    <property type="entry name" value="HTH-TYPE TRANSCRIPTIONAL REGULATOR RUTR"/>
    <property type="match status" value="1"/>
</dbReference>
<organism evidence="5 6">
    <name type="scientific">Rhodococcus artemisiae</name>
    <dbReference type="NCBI Taxonomy" id="714159"/>
    <lineage>
        <taxon>Bacteria</taxon>
        <taxon>Bacillati</taxon>
        <taxon>Actinomycetota</taxon>
        <taxon>Actinomycetes</taxon>
        <taxon>Mycobacteriales</taxon>
        <taxon>Nocardiaceae</taxon>
        <taxon>Rhodococcus</taxon>
    </lineage>
</organism>